<evidence type="ECO:0000313" key="3">
    <source>
        <dbReference type="Proteomes" id="UP001172457"/>
    </source>
</evidence>
<reference evidence="2" key="1">
    <citation type="submission" date="2023-03" db="EMBL/GenBank/DDBJ databases">
        <title>Chromosome-scale reference genome and RAD-based genetic map of yellow starthistle (Centaurea solstitialis) reveal putative structural variation and QTLs associated with invader traits.</title>
        <authorList>
            <person name="Reatini B."/>
            <person name="Cang F.A."/>
            <person name="Jiang Q."/>
            <person name="Mckibben M.T.W."/>
            <person name="Barker M.S."/>
            <person name="Rieseberg L.H."/>
            <person name="Dlugosch K.M."/>
        </authorList>
    </citation>
    <scope>NUCLEOTIDE SEQUENCE</scope>
    <source>
        <strain evidence="2">CAN-66</strain>
        <tissue evidence="2">Leaf</tissue>
    </source>
</reference>
<name>A0AA38TDC9_9ASTR</name>
<feature type="domain" description="Little elongation complex subunit 1 C-terminal" evidence="1">
    <location>
        <begin position="225"/>
        <end position="342"/>
    </location>
</feature>
<dbReference type="PANTHER" id="PTHR35480:SF1">
    <property type="entry name" value="MATERNAL EFFECT EMBRYO ARREST 22"/>
    <property type="match status" value="1"/>
</dbReference>
<dbReference type="Proteomes" id="UP001172457">
    <property type="component" value="Chromosome 5"/>
</dbReference>
<dbReference type="PANTHER" id="PTHR35480">
    <property type="entry name" value="MATERNAL EFFECT EMBRYO ARREST 22"/>
    <property type="match status" value="1"/>
</dbReference>
<proteinExistence type="predicted"/>
<comment type="caution">
    <text evidence="2">The sequence shown here is derived from an EMBL/GenBank/DDBJ whole genome shotgun (WGS) entry which is preliminary data.</text>
</comment>
<dbReference type="EMBL" id="JARYMX010000005">
    <property type="protein sequence ID" value="KAJ9549312.1"/>
    <property type="molecule type" value="Genomic_DNA"/>
</dbReference>
<dbReference type="AlphaFoldDB" id="A0AA38TDC9"/>
<evidence type="ECO:0000259" key="1">
    <source>
        <dbReference type="Pfam" id="PF25817"/>
    </source>
</evidence>
<accession>A0AA38TDC9</accession>
<keyword evidence="3" id="KW-1185">Reference proteome</keyword>
<organism evidence="2 3">
    <name type="scientific">Centaurea solstitialis</name>
    <name type="common">yellow star-thistle</name>
    <dbReference type="NCBI Taxonomy" id="347529"/>
    <lineage>
        <taxon>Eukaryota</taxon>
        <taxon>Viridiplantae</taxon>
        <taxon>Streptophyta</taxon>
        <taxon>Embryophyta</taxon>
        <taxon>Tracheophyta</taxon>
        <taxon>Spermatophyta</taxon>
        <taxon>Magnoliopsida</taxon>
        <taxon>eudicotyledons</taxon>
        <taxon>Gunneridae</taxon>
        <taxon>Pentapetalae</taxon>
        <taxon>asterids</taxon>
        <taxon>campanulids</taxon>
        <taxon>Asterales</taxon>
        <taxon>Asteraceae</taxon>
        <taxon>Carduoideae</taxon>
        <taxon>Cardueae</taxon>
        <taxon>Centaureinae</taxon>
        <taxon>Centaurea</taxon>
    </lineage>
</organism>
<evidence type="ECO:0000313" key="2">
    <source>
        <dbReference type="EMBL" id="KAJ9549312.1"/>
    </source>
</evidence>
<protein>
    <recommendedName>
        <fullName evidence="1">Little elongation complex subunit 1 C-terminal domain-containing protein</fullName>
    </recommendedName>
</protein>
<dbReference type="InterPro" id="IPR057881">
    <property type="entry name" value="ICE1_C"/>
</dbReference>
<dbReference type="Pfam" id="PF25817">
    <property type="entry name" value="ICE1_C"/>
    <property type="match status" value="1"/>
</dbReference>
<gene>
    <name evidence="2" type="ORF">OSB04_021855</name>
</gene>
<sequence length="354" mass="38607">MKNFLNSLGTFSGHMRKVMSDVETRTFFAEVGDLDELITLIQDFIINGTVLSQTDKSSETLSLSDSNVQILLEDESVSLTLHKASLHQLVLGAVLLASVCAVFDRIESVCEASYAISRITSSSTLTILHVFAYICEEKLLGHGDDSLGKFVISLPSCIKCPFFDGAVSMEELASLLLKRLWSYALCAQCEGCSTGCCMHKFGIATYKSTTLPDGALSNLGDVLSLLELLASKMNWVWICDNIISQLLKLLEACVKETPLTAIFVLLGQLARFGIDANGFQDVEVENIRVKLSSFISGSTSSKISLPVQFAAVNALLDTMPLSFQEVCKTSGELPTRVSPSTPSDCIQKWFFFAE</sequence>